<dbReference type="GO" id="GO:0003676">
    <property type="term" value="F:nucleic acid binding"/>
    <property type="evidence" value="ECO:0007669"/>
    <property type="project" value="InterPro"/>
</dbReference>
<dbReference type="Pfam" id="PF05585">
    <property type="entry name" value="DUF1758"/>
    <property type="match status" value="1"/>
</dbReference>
<proteinExistence type="predicted"/>
<dbReference type="Gene3D" id="2.40.70.10">
    <property type="entry name" value="Acid Proteases"/>
    <property type="match status" value="1"/>
</dbReference>
<dbReference type="Gene3D" id="4.10.60.10">
    <property type="entry name" value="Zinc finger, CCHC-type"/>
    <property type="match status" value="1"/>
</dbReference>
<evidence type="ECO:0000313" key="2">
    <source>
        <dbReference type="Proteomes" id="UP001152795"/>
    </source>
</evidence>
<dbReference type="PANTHER" id="PTHR47331">
    <property type="entry name" value="PHD-TYPE DOMAIN-CONTAINING PROTEIN"/>
    <property type="match status" value="1"/>
</dbReference>
<keyword evidence="2" id="KW-1185">Reference proteome</keyword>
<dbReference type="GO" id="GO:0008270">
    <property type="term" value="F:zinc ion binding"/>
    <property type="evidence" value="ECO:0007669"/>
    <property type="project" value="InterPro"/>
</dbReference>
<dbReference type="InterPro" id="IPR001878">
    <property type="entry name" value="Znf_CCHC"/>
</dbReference>
<dbReference type="Pfam" id="PF03564">
    <property type="entry name" value="DUF1759"/>
    <property type="match status" value="1"/>
</dbReference>
<comment type="caution">
    <text evidence="1">The sequence shown here is derived from an EMBL/GenBank/DDBJ whole genome shotgun (WGS) entry which is preliminary data.</text>
</comment>
<dbReference type="InterPro" id="IPR005312">
    <property type="entry name" value="DUF1759"/>
</dbReference>
<reference evidence="1" key="1">
    <citation type="submission" date="2020-04" db="EMBL/GenBank/DDBJ databases">
        <authorList>
            <person name="Alioto T."/>
            <person name="Alioto T."/>
            <person name="Gomez Garrido J."/>
        </authorList>
    </citation>
    <scope>NUCLEOTIDE SEQUENCE</scope>
    <source>
        <strain evidence="1">A484AB</strain>
    </source>
</reference>
<protein>
    <submittedName>
        <fullName evidence="1">PREDICTED: uncharacterized protein LOC100197852</fullName>
    </submittedName>
</protein>
<dbReference type="InterPro" id="IPR021109">
    <property type="entry name" value="Peptidase_aspartic_dom_sf"/>
</dbReference>
<sequence length="665" mass="74854">MTSTDISRAKGRYAGLKTYLKSVLSDLNDYVSSESYCEKDKLLGLKNSVVAIVGQLGIVHNEILNLIEPKEIEPEVVDHMKSLQPVHRILATVDLKLEKLTQSQSPMTMSNMSSFTNSVVQSTSQSVQCRLPKMQMPEFDGDPLTWQGFWDRYQVSIHSNANISEIDKFNYLKGCLRGEALAAISGLMLSSDNYKEAIQLLKNRFGNEQLLISSHMESLLKISKIRSRESTRELRMLYNHVENCIRNLKSLKLDTTGYGSLLIPILKDRLPDEVTMIISRKFGKNIWTLDGVMEYFNDELSAQENCSSPPNEPDKHRKAGYYTTSGLFSQASKGSCAYCNKEGHFHSKCTIVSSPESRKVILRRNNRCFICLDKGHIAGNCTSSYVCRRCKGGKHHISICTFASHRPPADAQDNTDKENKREDFVGHTGCDKNGILLQTARVDIRPMDESEQVSTRILFDSGSQRTYISEKVRNRLRLKALRSEKVIIKTFGQSEASEVQRLDVVQLKIKSKCDNVFMCIEALCVPTICSPLTNQNLSSVQGLSEFRGLQFADFEHQDSTNLPVGILIGIDYYHIFMTGEVIRSKDGPVASSTKVGWVMSGRLGSASSDIHCLETYLLRTTVEHVDEGNDLRQELQKFWDVENVGPSTDCVTSKFEENIMHNGTR</sequence>
<dbReference type="AlphaFoldDB" id="A0A7D9E2X0"/>
<gene>
    <name evidence="1" type="ORF">PACLA_8A051029</name>
</gene>
<dbReference type="PANTHER" id="PTHR47331:SF5">
    <property type="entry name" value="RIBONUCLEASE H"/>
    <property type="match status" value="1"/>
</dbReference>
<accession>A0A7D9E2X0</accession>
<dbReference type="EMBL" id="CACRXK020003588">
    <property type="protein sequence ID" value="CAB3999435.1"/>
    <property type="molecule type" value="Genomic_DNA"/>
</dbReference>
<evidence type="ECO:0000313" key="1">
    <source>
        <dbReference type="EMBL" id="CAB3999435.1"/>
    </source>
</evidence>
<dbReference type="SMART" id="SM00343">
    <property type="entry name" value="ZnF_C2HC"/>
    <property type="match status" value="3"/>
</dbReference>
<dbReference type="Proteomes" id="UP001152795">
    <property type="component" value="Unassembled WGS sequence"/>
</dbReference>
<dbReference type="OrthoDB" id="5978872at2759"/>
<dbReference type="InterPro" id="IPR008737">
    <property type="entry name" value="DUF1758"/>
</dbReference>
<organism evidence="1 2">
    <name type="scientific">Paramuricea clavata</name>
    <name type="common">Red gorgonian</name>
    <name type="synonym">Violescent sea-whip</name>
    <dbReference type="NCBI Taxonomy" id="317549"/>
    <lineage>
        <taxon>Eukaryota</taxon>
        <taxon>Metazoa</taxon>
        <taxon>Cnidaria</taxon>
        <taxon>Anthozoa</taxon>
        <taxon>Octocorallia</taxon>
        <taxon>Malacalcyonacea</taxon>
        <taxon>Plexauridae</taxon>
        <taxon>Paramuricea</taxon>
    </lineage>
</organism>
<name>A0A7D9E2X0_PARCT</name>